<dbReference type="InterPro" id="IPR029017">
    <property type="entry name" value="Enolase-like_N"/>
</dbReference>
<name>A0A9W9INL6_9EURO</name>
<dbReference type="OrthoDB" id="17395at2759"/>
<feature type="domain" description="Mandelate racemase/muconate lactonizing enzyme C-terminal" evidence="4">
    <location>
        <begin position="188"/>
        <end position="288"/>
    </location>
</feature>
<dbReference type="Proteomes" id="UP001146351">
    <property type="component" value="Unassembled WGS sequence"/>
</dbReference>
<dbReference type="NCBIfam" id="NF011968">
    <property type="entry name" value="PRK15440.1"/>
    <property type="match status" value="1"/>
</dbReference>
<dbReference type="GO" id="GO:0016052">
    <property type="term" value="P:carbohydrate catabolic process"/>
    <property type="evidence" value="ECO:0007669"/>
    <property type="project" value="TreeGrafter"/>
</dbReference>
<dbReference type="SFLD" id="SFLDF00006">
    <property type="entry name" value="rhamnonate_dehydratase"/>
    <property type="match status" value="1"/>
</dbReference>
<dbReference type="SFLD" id="SFLDG00179">
    <property type="entry name" value="mandelate_racemase"/>
    <property type="match status" value="1"/>
</dbReference>
<dbReference type="GO" id="GO:0050032">
    <property type="term" value="F:L-rhamnonate dehydratase activity"/>
    <property type="evidence" value="ECO:0007669"/>
    <property type="project" value="InterPro"/>
</dbReference>
<evidence type="ECO:0000259" key="4">
    <source>
        <dbReference type="SMART" id="SM00922"/>
    </source>
</evidence>
<dbReference type="Gene3D" id="3.20.20.120">
    <property type="entry name" value="Enolase-like C-terminal domain"/>
    <property type="match status" value="1"/>
</dbReference>
<reference evidence="5" key="1">
    <citation type="submission" date="2022-11" db="EMBL/GenBank/DDBJ databases">
        <authorList>
            <person name="Petersen C."/>
        </authorList>
    </citation>
    <scope>NUCLEOTIDE SEQUENCE</scope>
    <source>
        <strain evidence="5">IBT 21917</strain>
    </source>
</reference>
<comment type="cofactor">
    <cofactor evidence="1">
        <name>Mg(2+)</name>
        <dbReference type="ChEBI" id="CHEBI:18420"/>
    </cofactor>
</comment>
<organism evidence="5 6">
    <name type="scientific">Penicillium capsulatum</name>
    <dbReference type="NCBI Taxonomy" id="69766"/>
    <lineage>
        <taxon>Eukaryota</taxon>
        <taxon>Fungi</taxon>
        <taxon>Dikarya</taxon>
        <taxon>Ascomycota</taxon>
        <taxon>Pezizomycotina</taxon>
        <taxon>Eurotiomycetes</taxon>
        <taxon>Eurotiomycetidae</taxon>
        <taxon>Eurotiales</taxon>
        <taxon>Aspergillaceae</taxon>
        <taxon>Penicillium</taxon>
    </lineage>
</organism>
<evidence type="ECO:0000256" key="1">
    <source>
        <dbReference type="ARBA" id="ARBA00001946"/>
    </source>
</evidence>
<dbReference type="PANTHER" id="PTHR13794">
    <property type="entry name" value="ENOLASE SUPERFAMILY, MANDELATE RACEMASE"/>
    <property type="match status" value="1"/>
</dbReference>
<keyword evidence="6" id="KW-1185">Reference proteome</keyword>
<dbReference type="Pfam" id="PF13378">
    <property type="entry name" value="MR_MLE_C"/>
    <property type="match status" value="1"/>
</dbReference>
<dbReference type="InterPro" id="IPR046945">
    <property type="entry name" value="RHMD-like"/>
</dbReference>
<proteinExistence type="predicted"/>
<dbReference type="SFLD" id="SFLDS00001">
    <property type="entry name" value="Enolase"/>
    <property type="match status" value="1"/>
</dbReference>
<keyword evidence="2" id="KW-0479">Metal-binding</keyword>
<protein>
    <submittedName>
        <fullName evidence="5">Enolase C-terminal domain-like protein</fullName>
    </submittedName>
</protein>
<dbReference type="InterPro" id="IPR013342">
    <property type="entry name" value="Mandelate_racemase_C"/>
</dbReference>
<dbReference type="SMART" id="SM00922">
    <property type="entry name" value="MR_MLE"/>
    <property type="match status" value="1"/>
</dbReference>
<evidence type="ECO:0000256" key="2">
    <source>
        <dbReference type="ARBA" id="ARBA00022723"/>
    </source>
</evidence>
<reference evidence="5" key="2">
    <citation type="journal article" date="2023" name="IMA Fungus">
        <title>Comparative genomic study of the Penicillium genus elucidates a diverse pangenome and 15 lateral gene transfer events.</title>
        <authorList>
            <person name="Petersen C."/>
            <person name="Sorensen T."/>
            <person name="Nielsen M.R."/>
            <person name="Sondergaard T.E."/>
            <person name="Sorensen J.L."/>
            <person name="Fitzpatrick D.A."/>
            <person name="Frisvad J.C."/>
            <person name="Nielsen K.L."/>
        </authorList>
    </citation>
    <scope>NUCLEOTIDE SEQUENCE</scope>
    <source>
        <strain evidence="5">IBT 21917</strain>
    </source>
</reference>
<dbReference type="SUPFAM" id="SSF54826">
    <property type="entry name" value="Enolase N-terminal domain-like"/>
    <property type="match status" value="1"/>
</dbReference>
<dbReference type="InterPro" id="IPR023444">
    <property type="entry name" value="L-Rhamnon_dehydrat"/>
</dbReference>
<dbReference type="FunFam" id="3.20.20.120:FF:000005">
    <property type="entry name" value="Putative L-rhamnonate dehydratase"/>
    <property type="match status" value="1"/>
</dbReference>
<dbReference type="InterPro" id="IPR036849">
    <property type="entry name" value="Enolase-like_C_sf"/>
</dbReference>
<sequence length="443" mass="48552">MGSMKEFPRIKEIRTFIIDGVGSGGDYHNVKGGHWLIDSNISTPMTKWAQYRGSRTSWGINVLGSFCVEVEATDGTKGFATGFGGPPACWLVHQHFERFLMGEGTEYLGEMHTHSVNIPPADPRDTNNLFEKMYRASMFYGRKGLPVAVISVIDLALWDLLGKIRKEPVYKLIGGATRSRLDFYCTGPQPAAAKAAGFTGAKVALPHGPDEGTEGLLKNVEYLRLQRASVGPDFPLRVDCYMSLTVPYTIQLVKRCEALGLDIDWWEECLSPDDFDGHAQLKKAHPTVKFTTGEHEFSRYGFRKLIEGRNLDILQPDVMWLGGLTELLKVSALAAAYDIPVVPHASGPYSYHFVVSQTNSPFQEYLANSPDGKSVLPVFGNLFLNEPIPTNGHLDVSILDKPGFGLELNPTAPLIPAAALLTPAPQQSLRAPDSEEATNGTSA</sequence>
<dbReference type="EMBL" id="JAPQKO010000002">
    <property type="protein sequence ID" value="KAJ5180516.1"/>
    <property type="molecule type" value="Genomic_DNA"/>
</dbReference>
<dbReference type="GO" id="GO:0000287">
    <property type="term" value="F:magnesium ion binding"/>
    <property type="evidence" value="ECO:0007669"/>
    <property type="project" value="TreeGrafter"/>
</dbReference>
<gene>
    <name evidence="5" type="ORF">N7492_003726</name>
</gene>
<evidence type="ECO:0000313" key="5">
    <source>
        <dbReference type="EMBL" id="KAJ5180516.1"/>
    </source>
</evidence>
<dbReference type="InterPro" id="IPR029065">
    <property type="entry name" value="Enolase_C-like"/>
</dbReference>
<accession>A0A9W9INL6</accession>
<dbReference type="PANTHER" id="PTHR13794:SF58">
    <property type="entry name" value="MITOCHONDRIAL ENOLASE SUPERFAMILY MEMBER 1"/>
    <property type="match status" value="1"/>
</dbReference>
<comment type="caution">
    <text evidence="5">The sequence shown here is derived from an EMBL/GenBank/DDBJ whole genome shotgun (WGS) entry which is preliminary data.</text>
</comment>
<dbReference type="CDD" id="cd03327">
    <property type="entry name" value="MR_like_2"/>
    <property type="match status" value="1"/>
</dbReference>
<dbReference type="InterPro" id="IPR013341">
    <property type="entry name" value="Mandelate_racemase_N_dom"/>
</dbReference>
<evidence type="ECO:0000256" key="3">
    <source>
        <dbReference type="ARBA" id="ARBA00022842"/>
    </source>
</evidence>
<dbReference type="SUPFAM" id="SSF51604">
    <property type="entry name" value="Enolase C-terminal domain-like"/>
    <property type="match status" value="1"/>
</dbReference>
<dbReference type="Gene3D" id="3.30.390.10">
    <property type="entry name" value="Enolase-like, N-terminal domain"/>
    <property type="match status" value="1"/>
</dbReference>
<dbReference type="AlphaFoldDB" id="A0A9W9INL6"/>
<keyword evidence="3" id="KW-0460">Magnesium</keyword>
<dbReference type="Pfam" id="PF02746">
    <property type="entry name" value="MR_MLE_N"/>
    <property type="match status" value="1"/>
</dbReference>
<evidence type="ECO:0000313" key="6">
    <source>
        <dbReference type="Proteomes" id="UP001146351"/>
    </source>
</evidence>